<organism evidence="6 7">
    <name type="scientific">Ranitomeya imitator</name>
    <name type="common">mimic poison frog</name>
    <dbReference type="NCBI Taxonomy" id="111125"/>
    <lineage>
        <taxon>Eukaryota</taxon>
        <taxon>Metazoa</taxon>
        <taxon>Chordata</taxon>
        <taxon>Craniata</taxon>
        <taxon>Vertebrata</taxon>
        <taxon>Euteleostomi</taxon>
        <taxon>Amphibia</taxon>
        <taxon>Batrachia</taxon>
        <taxon>Anura</taxon>
        <taxon>Neobatrachia</taxon>
        <taxon>Hyloidea</taxon>
        <taxon>Dendrobatidae</taxon>
        <taxon>Dendrobatinae</taxon>
        <taxon>Ranitomeya</taxon>
    </lineage>
</organism>
<evidence type="ECO:0000256" key="3">
    <source>
        <dbReference type="ARBA" id="ARBA00023157"/>
    </source>
</evidence>
<evidence type="ECO:0000313" key="6">
    <source>
        <dbReference type="EMBL" id="CAJ0966339.1"/>
    </source>
</evidence>
<reference evidence="6" key="1">
    <citation type="submission" date="2023-07" db="EMBL/GenBank/DDBJ databases">
        <authorList>
            <person name="Stuckert A."/>
        </authorList>
    </citation>
    <scope>NUCLEOTIDE SEQUENCE</scope>
</reference>
<dbReference type="Proteomes" id="UP001176940">
    <property type="component" value="Unassembled WGS sequence"/>
</dbReference>
<dbReference type="PROSITE" id="PS51115">
    <property type="entry name" value="LAMININ_IVA"/>
    <property type="match status" value="1"/>
</dbReference>
<evidence type="ECO:0000256" key="2">
    <source>
        <dbReference type="ARBA" id="ARBA00022737"/>
    </source>
</evidence>
<dbReference type="Pfam" id="PF00053">
    <property type="entry name" value="EGF_laminin"/>
    <property type="match status" value="1"/>
</dbReference>
<keyword evidence="1" id="KW-0732">Signal</keyword>
<comment type="caution">
    <text evidence="6">The sequence shown here is derived from an EMBL/GenBank/DDBJ whole genome shotgun (WGS) entry which is preliminary data.</text>
</comment>
<protein>
    <recommendedName>
        <fullName evidence="5">Laminin IV type A domain-containing protein</fullName>
    </recommendedName>
</protein>
<dbReference type="InterPro" id="IPR002049">
    <property type="entry name" value="LE_dom"/>
</dbReference>
<evidence type="ECO:0000259" key="5">
    <source>
        <dbReference type="PROSITE" id="PS51115"/>
    </source>
</evidence>
<keyword evidence="7" id="KW-1185">Reference proteome</keyword>
<feature type="domain" description="Laminin IV type A" evidence="5">
    <location>
        <begin position="51"/>
        <end position="107"/>
    </location>
</feature>
<evidence type="ECO:0000256" key="1">
    <source>
        <dbReference type="ARBA" id="ARBA00022729"/>
    </source>
</evidence>
<dbReference type="CDD" id="cd00055">
    <property type="entry name" value="EGF_Lam"/>
    <property type="match status" value="1"/>
</dbReference>
<dbReference type="SUPFAM" id="SSF57196">
    <property type="entry name" value="EGF/Laminin"/>
    <property type="match status" value="1"/>
</dbReference>
<feature type="non-terminal residue" evidence="6">
    <location>
        <position position="1"/>
    </location>
</feature>
<keyword evidence="2" id="KW-0677">Repeat</keyword>
<accession>A0ABN9MHT3</accession>
<gene>
    <name evidence="6" type="ORF">RIMI_LOCUS21213337</name>
</gene>
<evidence type="ECO:0000313" key="7">
    <source>
        <dbReference type="Proteomes" id="UP001176940"/>
    </source>
</evidence>
<proteinExistence type="predicted"/>
<dbReference type="EMBL" id="CAUEEQ010073887">
    <property type="protein sequence ID" value="CAJ0966339.1"/>
    <property type="molecule type" value="Genomic_DNA"/>
</dbReference>
<name>A0ABN9MHT3_9NEOB</name>
<keyword evidence="3" id="KW-1015">Disulfide bond</keyword>
<dbReference type="Gene3D" id="2.170.300.10">
    <property type="entry name" value="Tie2 ligand-binding domain superfamily"/>
    <property type="match status" value="1"/>
</dbReference>
<evidence type="ECO:0000256" key="4">
    <source>
        <dbReference type="ARBA" id="ARBA00023180"/>
    </source>
</evidence>
<feature type="non-terminal residue" evidence="6">
    <location>
        <position position="107"/>
    </location>
</feature>
<sequence>FQDHVEGENCDRCKAGYYNLQAQNPEGCTECFCFGVSGVCDELFWHTTQLSDIRGWHVSDLHESERIQPQQDHFDGPHQISINNTEARKTLQSIYYWEAPHIYLGNK</sequence>
<dbReference type="InterPro" id="IPR000034">
    <property type="entry name" value="Laminin_IV"/>
</dbReference>
<keyword evidence="4" id="KW-0325">Glycoprotein</keyword>